<dbReference type="RefSeq" id="XP_040755487.1">
    <property type="nucleotide sequence ID" value="XM_040892560.1"/>
</dbReference>
<protein>
    <submittedName>
        <fullName evidence="1">Uncharacterized protein</fullName>
    </submittedName>
</protein>
<evidence type="ECO:0000313" key="2">
    <source>
        <dbReference type="Proteomes" id="UP000244073"/>
    </source>
</evidence>
<dbReference type="GeneID" id="63809442"/>
<comment type="caution">
    <text evidence="1">The sequence shown here is derived from an EMBL/GenBank/DDBJ whole genome shotgun (WGS) entry which is preliminary data.</text>
</comment>
<dbReference type="Proteomes" id="UP000244073">
    <property type="component" value="Unassembled WGS sequence"/>
</dbReference>
<gene>
    <name evidence="1" type="ORF">P175DRAFT_019690</name>
</gene>
<dbReference type="EMBL" id="MSFN02000001">
    <property type="protein sequence ID" value="PTU24095.1"/>
    <property type="molecule type" value="Genomic_DNA"/>
</dbReference>
<dbReference type="VEuPathDB" id="FungiDB:P175DRAFT_019690"/>
<accession>A0A2T5M6D5</accession>
<organism evidence="1 2">
    <name type="scientific">Aspergillus ochraceoroseus IBT 24754</name>
    <dbReference type="NCBI Taxonomy" id="1392256"/>
    <lineage>
        <taxon>Eukaryota</taxon>
        <taxon>Fungi</taxon>
        <taxon>Dikarya</taxon>
        <taxon>Ascomycota</taxon>
        <taxon>Pezizomycotina</taxon>
        <taxon>Eurotiomycetes</taxon>
        <taxon>Eurotiomycetidae</taxon>
        <taxon>Eurotiales</taxon>
        <taxon>Aspergillaceae</taxon>
        <taxon>Aspergillus</taxon>
        <taxon>Aspergillus subgen. Nidulantes</taxon>
    </lineage>
</organism>
<evidence type="ECO:0000313" key="1">
    <source>
        <dbReference type="EMBL" id="PTU24095.1"/>
    </source>
</evidence>
<reference evidence="1 2" key="1">
    <citation type="journal article" date="2018" name="Proc. Natl. Acad. Sci. U.S.A.">
        <title>Linking secondary metabolites to gene clusters through genome sequencing of six diverse Aspergillus species.</title>
        <authorList>
            <person name="Kaerboelling I."/>
            <person name="Vesth T.C."/>
            <person name="Frisvad J.C."/>
            <person name="Nybo J.L."/>
            <person name="Theobald S."/>
            <person name="Kuo A."/>
            <person name="Bowyer P."/>
            <person name="Matsuda Y."/>
            <person name="Mondo S."/>
            <person name="Lyhne E.K."/>
            <person name="Kogle M.E."/>
            <person name="Clum A."/>
            <person name="Lipzen A."/>
            <person name="Salamov A."/>
            <person name="Ngan C.Y."/>
            <person name="Daum C."/>
            <person name="Chiniquy J."/>
            <person name="Barry K."/>
            <person name="LaButti K."/>
            <person name="Haridas S."/>
            <person name="Simmons B.A."/>
            <person name="Magnuson J.K."/>
            <person name="Mortensen U.H."/>
            <person name="Larsen T.O."/>
            <person name="Grigoriev I.V."/>
            <person name="Baker S.E."/>
            <person name="Andersen M.R."/>
        </authorList>
    </citation>
    <scope>NUCLEOTIDE SEQUENCE [LARGE SCALE GENOMIC DNA]</scope>
    <source>
        <strain evidence="1 2">IBT 24754</strain>
    </source>
</reference>
<name>A0A2T5M6D5_9EURO</name>
<proteinExistence type="predicted"/>
<sequence>MYWLSMDIIETKRAPPPELSPVIQIMDESQIAQSSASNVFNLFAALNMPGGNGASPLVEFSLLRTNRISSEHFISTYRYRKLKTKVRTWLRQDRS</sequence>
<dbReference type="AlphaFoldDB" id="A0A2T5M6D5"/>